<dbReference type="Proteomes" id="UP000031561">
    <property type="component" value="Unassembled WGS sequence"/>
</dbReference>
<keyword evidence="2" id="KW-1185">Reference proteome</keyword>
<organism evidence="1 2">
    <name type="scientific">Lyngbya confervoides BDU141951</name>
    <dbReference type="NCBI Taxonomy" id="1574623"/>
    <lineage>
        <taxon>Bacteria</taxon>
        <taxon>Bacillati</taxon>
        <taxon>Cyanobacteriota</taxon>
        <taxon>Cyanophyceae</taxon>
        <taxon>Oscillatoriophycideae</taxon>
        <taxon>Oscillatoriales</taxon>
        <taxon>Microcoleaceae</taxon>
        <taxon>Lyngbya</taxon>
    </lineage>
</organism>
<accession>A0ABD4T917</accession>
<gene>
    <name evidence="1" type="ORF">QQ91_0019995</name>
</gene>
<evidence type="ECO:0000313" key="2">
    <source>
        <dbReference type="Proteomes" id="UP000031561"/>
    </source>
</evidence>
<comment type="caution">
    <text evidence="1">The sequence shown here is derived from an EMBL/GenBank/DDBJ whole genome shotgun (WGS) entry which is preliminary data.</text>
</comment>
<reference evidence="1 2" key="1">
    <citation type="journal article" date="2015" name="Genome Announc.">
        <title>Draft Genome Sequence of Filamentous Marine Cyanobacterium Lyngbya confervoides Strain BDU141951.</title>
        <authorList>
            <person name="Chandrababunaidu M.M."/>
            <person name="Sen D."/>
            <person name="Tripathy S."/>
        </authorList>
    </citation>
    <scope>NUCLEOTIDE SEQUENCE [LARGE SCALE GENOMIC DNA]</scope>
    <source>
        <strain evidence="1 2">BDU141951</strain>
    </source>
</reference>
<dbReference type="InterPro" id="IPR013321">
    <property type="entry name" value="Arc_rbn_hlx_hlx"/>
</dbReference>
<name>A0ABD4T917_9CYAN</name>
<proteinExistence type="predicted"/>
<dbReference type="RefSeq" id="WP_166283470.1">
    <property type="nucleotide sequence ID" value="NZ_JTHE03000112.1"/>
</dbReference>
<protein>
    <submittedName>
        <fullName evidence="1">Ribbon-helix-helix domain-containing protein</fullName>
    </submittedName>
</protein>
<sequence>MKTKITVTVDKDLLQDLEQYEHQSRSELVESAMRFYKRHLIDRQLQQFYSQHQESSEEETWTEIATENLEAAFADD</sequence>
<evidence type="ECO:0000313" key="1">
    <source>
        <dbReference type="EMBL" id="MCM1985106.1"/>
    </source>
</evidence>
<dbReference type="EMBL" id="JTHE03000112">
    <property type="protein sequence ID" value="MCM1985106.1"/>
    <property type="molecule type" value="Genomic_DNA"/>
</dbReference>
<dbReference type="AlphaFoldDB" id="A0ABD4T917"/>
<dbReference type="Gene3D" id="1.10.1220.10">
    <property type="entry name" value="Met repressor-like"/>
    <property type="match status" value="1"/>
</dbReference>